<feature type="transmembrane region" description="Helical" evidence="1">
    <location>
        <begin position="97"/>
        <end position="121"/>
    </location>
</feature>
<feature type="transmembrane region" description="Helical" evidence="1">
    <location>
        <begin position="12"/>
        <end position="35"/>
    </location>
</feature>
<evidence type="ECO:0000313" key="2">
    <source>
        <dbReference type="EMBL" id="MFC5402600.1"/>
    </source>
</evidence>
<reference evidence="3" key="1">
    <citation type="journal article" date="2019" name="Int. J. Syst. Evol. Microbiol.">
        <title>The Global Catalogue of Microorganisms (GCM) 10K type strain sequencing project: providing services to taxonomists for standard genome sequencing and annotation.</title>
        <authorList>
            <consortium name="The Broad Institute Genomics Platform"/>
            <consortium name="The Broad Institute Genome Sequencing Center for Infectious Disease"/>
            <person name="Wu L."/>
            <person name="Ma J."/>
        </authorList>
    </citation>
    <scope>NUCLEOTIDE SEQUENCE [LARGE SCALE GENOMIC DNA]</scope>
    <source>
        <strain evidence="3">CGMCC 1.18575</strain>
    </source>
</reference>
<proteinExistence type="predicted"/>
<feature type="transmembrane region" description="Helical" evidence="1">
    <location>
        <begin position="162"/>
        <end position="182"/>
    </location>
</feature>
<keyword evidence="1" id="KW-0812">Transmembrane</keyword>
<keyword evidence="1" id="KW-1133">Transmembrane helix</keyword>
<organism evidence="2 3">
    <name type="scientific">Cohnella soli</name>
    <dbReference type="NCBI Taxonomy" id="425005"/>
    <lineage>
        <taxon>Bacteria</taxon>
        <taxon>Bacillati</taxon>
        <taxon>Bacillota</taxon>
        <taxon>Bacilli</taxon>
        <taxon>Bacillales</taxon>
        <taxon>Paenibacillaceae</taxon>
        <taxon>Cohnella</taxon>
    </lineage>
</organism>
<evidence type="ECO:0000256" key="1">
    <source>
        <dbReference type="SAM" id="Phobius"/>
    </source>
</evidence>
<evidence type="ECO:0008006" key="4">
    <source>
        <dbReference type="Google" id="ProtNLM"/>
    </source>
</evidence>
<name>A0ABW0HQ68_9BACL</name>
<sequence>MKILNSMKIEIILIIRRIWFWAAMIVPCLIFGLILNDKLNMFDPGGALISSAYIVQAGIFLFLMLGFELVRREKNSNCDEVITAMPGAKSAKLWGKLISITLGIIVFTVLSFIILFVFYSVYQVPAYFRGVSVKYIILYWSIPFFIAASFGAYLGSFLNFRGIYVFLGFVWIALGPLNIGIFESISLLTQVDLMKVSEWLNLGQTDPHALYDSSYGLPLEGLRWIQKGWWVVVAIFVMSTRYLQLSKLKKAVYYSLAIMFLASSAFGLTSKFDVVRATAHEINSVMKYDYTYYSNYRPAKNSEQTTAFKVDSYDIHLKLKSQISADVQMKLIPSQDGNKIIFTLYHDLKVKKIIDGEGRFIKFSQDQDRLELEFPNRYKANHTLVLNMVYEGLSSPYFFANSQAVMLPSYFAWYPVPSTYPAMKAKEIQIVRYPSFPRYDVQYTLTIDGFKSIYTNLQAAGDSVWKGSSSAGISIFAGPISSHSVGGASIYSPISLYKMTNTFKTFLSELRNITNQIQEDLGLSAHELPQKLFFATIPPESRQYPANIWIMKDHAIIGINQQYNDGELLVSETALVPAVISALTRDINTINQREEMNTMFVEAYSYWYSKRFPSTQKYDIDRTPLLKLDLNYYEYNNMSRQKKAVQQILQYTDENWEENDKMKSFFREWYSHLKQPEQLDWEYIFSLVGSKEAD</sequence>
<evidence type="ECO:0000313" key="3">
    <source>
        <dbReference type="Proteomes" id="UP001596113"/>
    </source>
</evidence>
<feature type="transmembrane region" description="Helical" evidence="1">
    <location>
        <begin position="228"/>
        <end position="244"/>
    </location>
</feature>
<keyword evidence="3" id="KW-1185">Reference proteome</keyword>
<comment type="caution">
    <text evidence="2">The sequence shown here is derived from an EMBL/GenBank/DDBJ whole genome shotgun (WGS) entry which is preliminary data.</text>
</comment>
<keyword evidence="1" id="KW-0472">Membrane</keyword>
<gene>
    <name evidence="2" type="ORF">ACFPOF_07595</name>
</gene>
<dbReference type="Proteomes" id="UP001596113">
    <property type="component" value="Unassembled WGS sequence"/>
</dbReference>
<accession>A0ABW0HQ68</accession>
<protein>
    <recommendedName>
        <fullName evidence="4">ABC transporter permease</fullName>
    </recommendedName>
</protein>
<feature type="transmembrane region" description="Helical" evidence="1">
    <location>
        <begin position="47"/>
        <end position="67"/>
    </location>
</feature>
<dbReference type="RefSeq" id="WP_378131193.1">
    <property type="nucleotide sequence ID" value="NZ_JBHSMI010000013.1"/>
</dbReference>
<feature type="transmembrane region" description="Helical" evidence="1">
    <location>
        <begin position="133"/>
        <end position="155"/>
    </location>
</feature>
<dbReference type="EMBL" id="JBHSMI010000013">
    <property type="protein sequence ID" value="MFC5402600.1"/>
    <property type="molecule type" value="Genomic_DNA"/>
</dbReference>
<feature type="transmembrane region" description="Helical" evidence="1">
    <location>
        <begin position="251"/>
        <end position="268"/>
    </location>
</feature>